<comment type="caution">
    <text evidence="1">The sequence shown here is derived from an EMBL/GenBank/DDBJ whole genome shotgun (WGS) entry which is preliminary data.</text>
</comment>
<reference evidence="1 2" key="1">
    <citation type="submission" date="2020-03" db="EMBL/GenBank/DDBJ databases">
        <authorList>
            <person name="Wang L."/>
            <person name="He N."/>
            <person name="Li Y."/>
            <person name="Fang Y."/>
            <person name="Zhang F."/>
        </authorList>
    </citation>
    <scope>NUCLEOTIDE SEQUENCE [LARGE SCALE GENOMIC DNA]</scope>
    <source>
        <strain evidence="1 2">36D10-4-7</strain>
    </source>
</reference>
<protein>
    <submittedName>
        <fullName evidence="1">Uncharacterized protein</fullName>
    </submittedName>
</protein>
<organism evidence="1 2">
    <name type="scientific">Sphingomonas corticis</name>
    <dbReference type="NCBI Taxonomy" id="2722791"/>
    <lineage>
        <taxon>Bacteria</taxon>
        <taxon>Pseudomonadati</taxon>
        <taxon>Pseudomonadota</taxon>
        <taxon>Alphaproteobacteria</taxon>
        <taxon>Sphingomonadales</taxon>
        <taxon>Sphingomonadaceae</taxon>
        <taxon>Sphingomonas</taxon>
    </lineage>
</organism>
<keyword evidence="2" id="KW-1185">Reference proteome</keyword>
<evidence type="ECO:0000313" key="2">
    <source>
        <dbReference type="Proteomes" id="UP000732399"/>
    </source>
</evidence>
<dbReference type="RefSeq" id="WP_168135835.1">
    <property type="nucleotide sequence ID" value="NZ_JAAVJH010000015.1"/>
</dbReference>
<accession>A0ABX1CQP5</accession>
<dbReference type="EMBL" id="JAAVJH010000015">
    <property type="protein sequence ID" value="NJR80277.1"/>
    <property type="molecule type" value="Genomic_DNA"/>
</dbReference>
<proteinExistence type="predicted"/>
<evidence type="ECO:0000313" key="1">
    <source>
        <dbReference type="EMBL" id="NJR80277.1"/>
    </source>
</evidence>
<dbReference type="Proteomes" id="UP000732399">
    <property type="component" value="Unassembled WGS sequence"/>
</dbReference>
<name>A0ABX1CQP5_9SPHN</name>
<sequence>MKEITEAEREMQREQERVAADPVAAGNMARHMAALNLLLLGRRGYDQTDEEPIIQSGFRLTLGERDLLMAAAARLETDVVHLTFHIERAAGDPHGIMVFRVEGDLIACYPQCGLWAPAGGKRAVLVGLEREAPCHFVLRPGRSIAKVEGWPAAKLEAGLRRGANLLLKLAASDAMRDAHVGVSRGFVQFNGPGQWAYRSDKLAA</sequence>
<gene>
    <name evidence="1" type="ORF">HBH26_16980</name>
</gene>